<dbReference type="AlphaFoldDB" id="A0A5D2UMC4"/>
<sequence length="81" mass="9405">MFALLTQIVPEPPLHQHPITEVTVSKHQIDICSWVFDHWSNFSRIVLYCLYMRTTILRVAIPSTKEADYRFLVLQLSDSGS</sequence>
<protein>
    <submittedName>
        <fullName evidence="1">Uncharacterized protein</fullName>
    </submittedName>
</protein>
<reference evidence="1 2" key="1">
    <citation type="submission" date="2019-07" db="EMBL/GenBank/DDBJ databases">
        <title>WGS assembly of Gossypium mustelinum.</title>
        <authorList>
            <person name="Chen Z.J."/>
            <person name="Sreedasyam A."/>
            <person name="Ando A."/>
            <person name="Song Q."/>
            <person name="De L."/>
            <person name="Hulse-Kemp A."/>
            <person name="Ding M."/>
            <person name="Ye W."/>
            <person name="Kirkbride R."/>
            <person name="Jenkins J."/>
            <person name="Plott C."/>
            <person name="Lovell J."/>
            <person name="Lin Y.-M."/>
            <person name="Vaughn R."/>
            <person name="Liu B."/>
            <person name="Li W."/>
            <person name="Simpson S."/>
            <person name="Scheffler B."/>
            <person name="Saski C."/>
            <person name="Grover C."/>
            <person name="Hu G."/>
            <person name="Conover J."/>
            <person name="Carlson J."/>
            <person name="Shu S."/>
            <person name="Boston L."/>
            <person name="Williams M."/>
            <person name="Peterson D."/>
            <person name="Mcgee K."/>
            <person name="Jones D."/>
            <person name="Wendel J."/>
            <person name="Stelly D."/>
            <person name="Grimwood J."/>
            <person name="Schmutz J."/>
        </authorList>
    </citation>
    <scope>NUCLEOTIDE SEQUENCE [LARGE SCALE GENOMIC DNA]</scope>
    <source>
        <strain evidence="1">1408120.09</strain>
    </source>
</reference>
<dbReference type="Proteomes" id="UP000323597">
    <property type="component" value="Chromosome D06"/>
</dbReference>
<dbReference type="EMBL" id="CM017654">
    <property type="protein sequence ID" value="TYI77710.1"/>
    <property type="molecule type" value="Genomic_DNA"/>
</dbReference>
<keyword evidence="2" id="KW-1185">Reference proteome</keyword>
<organism evidence="1 2">
    <name type="scientific">Gossypium mustelinum</name>
    <name type="common">Cotton</name>
    <name type="synonym">Gossypium caicoense</name>
    <dbReference type="NCBI Taxonomy" id="34275"/>
    <lineage>
        <taxon>Eukaryota</taxon>
        <taxon>Viridiplantae</taxon>
        <taxon>Streptophyta</taxon>
        <taxon>Embryophyta</taxon>
        <taxon>Tracheophyta</taxon>
        <taxon>Spermatophyta</taxon>
        <taxon>Magnoliopsida</taxon>
        <taxon>eudicotyledons</taxon>
        <taxon>Gunneridae</taxon>
        <taxon>Pentapetalae</taxon>
        <taxon>rosids</taxon>
        <taxon>malvids</taxon>
        <taxon>Malvales</taxon>
        <taxon>Malvaceae</taxon>
        <taxon>Malvoideae</taxon>
        <taxon>Gossypium</taxon>
    </lineage>
</organism>
<accession>A0A5D2UMC4</accession>
<evidence type="ECO:0000313" key="1">
    <source>
        <dbReference type="EMBL" id="TYI77710.1"/>
    </source>
</evidence>
<name>A0A5D2UMC4_GOSMU</name>
<proteinExistence type="predicted"/>
<evidence type="ECO:0000313" key="2">
    <source>
        <dbReference type="Proteomes" id="UP000323597"/>
    </source>
</evidence>
<gene>
    <name evidence="1" type="ORF">E1A91_D06G160200v1</name>
</gene>